<organism evidence="2">
    <name type="scientific">Caldilinea aerophila</name>
    <dbReference type="NCBI Taxonomy" id="133453"/>
    <lineage>
        <taxon>Bacteria</taxon>
        <taxon>Bacillati</taxon>
        <taxon>Chloroflexota</taxon>
        <taxon>Caldilineae</taxon>
        <taxon>Caldilineales</taxon>
        <taxon>Caldilineaceae</taxon>
        <taxon>Caldilinea</taxon>
    </lineage>
</organism>
<dbReference type="Gene3D" id="2.40.260.10">
    <property type="entry name" value="Sortase"/>
    <property type="match status" value="1"/>
</dbReference>
<dbReference type="InterPro" id="IPR042001">
    <property type="entry name" value="Sortase_F"/>
</dbReference>
<name>A0A7C1FU37_9CHLR</name>
<comment type="caution">
    <text evidence="2">The sequence shown here is derived from an EMBL/GenBank/DDBJ whole genome shotgun (WGS) entry which is preliminary data.</text>
</comment>
<accession>A0A7C1FU37</accession>
<proteinExistence type="predicted"/>
<dbReference type="InterPro" id="IPR023365">
    <property type="entry name" value="Sortase_dom-sf"/>
</dbReference>
<gene>
    <name evidence="2" type="ORF">ENQ20_13050</name>
</gene>
<dbReference type="SUPFAM" id="SSF63817">
    <property type="entry name" value="Sortase"/>
    <property type="match status" value="1"/>
</dbReference>
<dbReference type="GO" id="GO:0016787">
    <property type="term" value="F:hydrolase activity"/>
    <property type="evidence" value="ECO:0007669"/>
    <property type="project" value="UniProtKB-KW"/>
</dbReference>
<reference evidence="2" key="1">
    <citation type="journal article" date="2020" name="mSystems">
        <title>Genome- and Community-Level Interaction Insights into Carbon Utilization and Element Cycling Functions of Hydrothermarchaeota in Hydrothermal Sediment.</title>
        <authorList>
            <person name="Zhou Z."/>
            <person name="Liu Y."/>
            <person name="Xu W."/>
            <person name="Pan J."/>
            <person name="Luo Z.H."/>
            <person name="Li M."/>
        </authorList>
    </citation>
    <scope>NUCLEOTIDE SEQUENCE [LARGE SCALE GENOMIC DNA]</scope>
    <source>
        <strain evidence="2">SpSt-289</strain>
    </source>
</reference>
<protein>
    <submittedName>
        <fullName evidence="2">Class F sortase</fullName>
    </submittedName>
</protein>
<dbReference type="EMBL" id="DSMG01000130">
    <property type="protein sequence ID" value="HDX32395.1"/>
    <property type="molecule type" value="Genomic_DNA"/>
</dbReference>
<dbReference type="Pfam" id="PF04203">
    <property type="entry name" value="Sortase"/>
    <property type="match status" value="1"/>
</dbReference>
<evidence type="ECO:0000256" key="1">
    <source>
        <dbReference type="ARBA" id="ARBA00022801"/>
    </source>
</evidence>
<sequence>MPSPTRLTGSKENRNRMERWSVCRQVGKYLSTGAMLFVLLIVTGCQRVAPLLEPSAARQTWGMQNPEQVYRQIFTDRSVEILHPVRLKIPVLGVDAAIEAVGRDAGGAMATPSDPNNVAWYSLGPMPGAIGNAVIAGHLDLANGKPAAFWKLGRLKAGDQVQVIMSDGSTLTFVVERLVLYPDDRAPLEEIFGFRAEPYLNLITCAGSWNKTAGAYTERLVAYTRLIEAENAPYNRFASLGGF</sequence>
<keyword evidence="1" id="KW-0378">Hydrolase</keyword>
<dbReference type="AlphaFoldDB" id="A0A7C1FU37"/>
<dbReference type="CDD" id="cd05829">
    <property type="entry name" value="Sortase_F"/>
    <property type="match status" value="1"/>
</dbReference>
<dbReference type="InterPro" id="IPR005754">
    <property type="entry name" value="Sortase"/>
</dbReference>
<evidence type="ECO:0000313" key="2">
    <source>
        <dbReference type="EMBL" id="HDX32395.1"/>
    </source>
</evidence>